<proteinExistence type="predicted"/>
<dbReference type="InterPro" id="IPR036691">
    <property type="entry name" value="Endo/exonu/phosph_ase_sf"/>
</dbReference>
<sequence>MKCLTWNLEWASPTSKRLRIIRDRIGEADPDVVCYTEINRSTLPKDGFAIEAESDYGYPTTGEKRKVILWSKQPWSEFDDGGASGLPSGRFVSGVTGSIRFVGVCIPWRDAHVRTGRKDREAWEDHLLYCRELGQILDRYSRDGIPICVLGDYNQRIPKGTQPQRAFNALTEAIPRQFDIATEGILDPDGKSLIDHYAVSPELRVEAIEVLHRFTPDGTRLSDHVGVLTTLKINKAKSSSQEH</sequence>
<feature type="domain" description="Endonuclease/exonuclease/phosphatase" evidence="1">
    <location>
        <begin position="4"/>
        <end position="224"/>
    </location>
</feature>
<dbReference type="EMBL" id="CP138858">
    <property type="protein sequence ID" value="WPJ96798.1"/>
    <property type="molecule type" value="Genomic_DNA"/>
</dbReference>
<keyword evidence="3" id="KW-1185">Reference proteome</keyword>
<dbReference type="Gene3D" id="3.60.10.10">
    <property type="entry name" value="Endonuclease/exonuclease/phosphatase"/>
    <property type="match status" value="1"/>
</dbReference>
<organism evidence="2 3">
    <name type="scientific">Coraliomargarita algicola</name>
    <dbReference type="NCBI Taxonomy" id="3092156"/>
    <lineage>
        <taxon>Bacteria</taxon>
        <taxon>Pseudomonadati</taxon>
        <taxon>Verrucomicrobiota</taxon>
        <taxon>Opitutia</taxon>
        <taxon>Puniceicoccales</taxon>
        <taxon>Coraliomargaritaceae</taxon>
        <taxon>Coraliomargarita</taxon>
    </lineage>
</organism>
<protein>
    <recommendedName>
        <fullName evidence="1">Endonuclease/exonuclease/phosphatase domain-containing protein</fullName>
    </recommendedName>
</protein>
<evidence type="ECO:0000313" key="2">
    <source>
        <dbReference type="EMBL" id="WPJ96798.1"/>
    </source>
</evidence>
<evidence type="ECO:0000313" key="3">
    <source>
        <dbReference type="Proteomes" id="UP001324993"/>
    </source>
</evidence>
<evidence type="ECO:0000259" key="1">
    <source>
        <dbReference type="Pfam" id="PF03372"/>
    </source>
</evidence>
<reference evidence="2 3" key="1">
    <citation type="submission" date="2023-11" db="EMBL/GenBank/DDBJ databases">
        <title>Coraliomargarita sp. nov., isolated from marine algae.</title>
        <authorList>
            <person name="Lee J.K."/>
            <person name="Baek J.H."/>
            <person name="Kim J.M."/>
            <person name="Choi D.G."/>
            <person name="Jeon C.O."/>
        </authorList>
    </citation>
    <scope>NUCLEOTIDE SEQUENCE [LARGE SCALE GENOMIC DNA]</scope>
    <source>
        <strain evidence="2 3">J2-16</strain>
    </source>
</reference>
<dbReference type="RefSeq" id="WP_319833655.1">
    <property type="nucleotide sequence ID" value="NZ_CP138858.1"/>
</dbReference>
<gene>
    <name evidence="2" type="ORF">SH580_03650</name>
</gene>
<dbReference type="Pfam" id="PF03372">
    <property type="entry name" value="Exo_endo_phos"/>
    <property type="match status" value="1"/>
</dbReference>
<dbReference type="Proteomes" id="UP001324993">
    <property type="component" value="Chromosome"/>
</dbReference>
<dbReference type="SUPFAM" id="SSF56219">
    <property type="entry name" value="DNase I-like"/>
    <property type="match status" value="1"/>
</dbReference>
<dbReference type="InterPro" id="IPR005135">
    <property type="entry name" value="Endo/exonuclease/phosphatase"/>
</dbReference>
<name>A0ABZ0RMZ5_9BACT</name>
<accession>A0ABZ0RMZ5</accession>